<evidence type="ECO:0000313" key="2">
    <source>
        <dbReference type="EMBL" id="OCL08018.1"/>
    </source>
</evidence>
<keyword evidence="3" id="KW-1185">Reference proteome</keyword>
<sequence>MELAICDCYDSCRVSFQQLVVAFQNPARDFSNQITVAIVRDEQSRFEVWAGNVGARHDPKSPTSLLLGKRGPIEECATPPGSPTESDTDDSSTEPGSDIVEEDDKSSSQETNLSKMLHCEL</sequence>
<dbReference type="EMBL" id="KV749730">
    <property type="protein sequence ID" value="OCL08018.1"/>
    <property type="molecule type" value="Genomic_DNA"/>
</dbReference>
<organism evidence="2 3">
    <name type="scientific">Glonium stellatum</name>
    <dbReference type="NCBI Taxonomy" id="574774"/>
    <lineage>
        <taxon>Eukaryota</taxon>
        <taxon>Fungi</taxon>
        <taxon>Dikarya</taxon>
        <taxon>Ascomycota</taxon>
        <taxon>Pezizomycotina</taxon>
        <taxon>Dothideomycetes</taxon>
        <taxon>Pleosporomycetidae</taxon>
        <taxon>Gloniales</taxon>
        <taxon>Gloniaceae</taxon>
        <taxon>Glonium</taxon>
    </lineage>
</organism>
<dbReference type="AlphaFoldDB" id="A0A8E2F0H2"/>
<protein>
    <submittedName>
        <fullName evidence="2">Uncharacterized protein</fullName>
    </submittedName>
</protein>
<proteinExistence type="predicted"/>
<name>A0A8E2F0H2_9PEZI</name>
<dbReference type="Proteomes" id="UP000250140">
    <property type="component" value="Unassembled WGS sequence"/>
</dbReference>
<feature type="region of interest" description="Disordered" evidence="1">
    <location>
        <begin position="53"/>
        <end position="121"/>
    </location>
</feature>
<reference evidence="2 3" key="1">
    <citation type="journal article" date="2016" name="Nat. Commun.">
        <title>Ectomycorrhizal ecology is imprinted in the genome of the dominant symbiotic fungus Cenococcum geophilum.</title>
        <authorList>
            <consortium name="DOE Joint Genome Institute"/>
            <person name="Peter M."/>
            <person name="Kohler A."/>
            <person name="Ohm R.A."/>
            <person name="Kuo A."/>
            <person name="Krutzmann J."/>
            <person name="Morin E."/>
            <person name="Arend M."/>
            <person name="Barry K.W."/>
            <person name="Binder M."/>
            <person name="Choi C."/>
            <person name="Clum A."/>
            <person name="Copeland A."/>
            <person name="Grisel N."/>
            <person name="Haridas S."/>
            <person name="Kipfer T."/>
            <person name="LaButti K."/>
            <person name="Lindquist E."/>
            <person name="Lipzen A."/>
            <person name="Maire R."/>
            <person name="Meier B."/>
            <person name="Mihaltcheva S."/>
            <person name="Molinier V."/>
            <person name="Murat C."/>
            <person name="Poggeler S."/>
            <person name="Quandt C.A."/>
            <person name="Sperisen C."/>
            <person name="Tritt A."/>
            <person name="Tisserant E."/>
            <person name="Crous P.W."/>
            <person name="Henrissat B."/>
            <person name="Nehls U."/>
            <person name="Egli S."/>
            <person name="Spatafora J.W."/>
            <person name="Grigoriev I.V."/>
            <person name="Martin F.M."/>
        </authorList>
    </citation>
    <scope>NUCLEOTIDE SEQUENCE [LARGE SCALE GENOMIC DNA]</scope>
    <source>
        <strain evidence="2 3">CBS 207.34</strain>
    </source>
</reference>
<gene>
    <name evidence="2" type="ORF">AOQ84DRAFT_377158</name>
</gene>
<accession>A0A8E2F0H2</accession>
<evidence type="ECO:0000256" key="1">
    <source>
        <dbReference type="SAM" id="MobiDB-lite"/>
    </source>
</evidence>
<evidence type="ECO:0000313" key="3">
    <source>
        <dbReference type="Proteomes" id="UP000250140"/>
    </source>
</evidence>